<sequence>MTHYAALLSRQLGLLRKGYRTLQRTDQPCSPATSLPPRHVTPLTYGGVQLCQLACAELEKQRPRSADIVLPLQGSEAKPGGWLWEFKQGPGLRSAFSPCDETCSDGGASKVWRYIIHPRCSFRGAIPRGNPSYTKCGIPRFEPNGPA</sequence>
<dbReference type="AlphaFoldDB" id="A0AAD7RVI0"/>
<accession>A0AAD7RVI0</accession>
<gene>
    <name evidence="1" type="ORF">AAFF_G00098830</name>
</gene>
<organism evidence="1 2">
    <name type="scientific">Aldrovandia affinis</name>
    <dbReference type="NCBI Taxonomy" id="143900"/>
    <lineage>
        <taxon>Eukaryota</taxon>
        <taxon>Metazoa</taxon>
        <taxon>Chordata</taxon>
        <taxon>Craniata</taxon>
        <taxon>Vertebrata</taxon>
        <taxon>Euteleostomi</taxon>
        <taxon>Actinopterygii</taxon>
        <taxon>Neopterygii</taxon>
        <taxon>Teleostei</taxon>
        <taxon>Notacanthiformes</taxon>
        <taxon>Halosauridae</taxon>
        <taxon>Aldrovandia</taxon>
    </lineage>
</organism>
<name>A0AAD7RVI0_9TELE</name>
<comment type="caution">
    <text evidence="1">The sequence shown here is derived from an EMBL/GenBank/DDBJ whole genome shotgun (WGS) entry which is preliminary data.</text>
</comment>
<dbReference type="Proteomes" id="UP001221898">
    <property type="component" value="Unassembled WGS sequence"/>
</dbReference>
<evidence type="ECO:0000313" key="2">
    <source>
        <dbReference type="Proteomes" id="UP001221898"/>
    </source>
</evidence>
<protein>
    <submittedName>
        <fullName evidence="1">Uncharacterized protein</fullName>
    </submittedName>
</protein>
<proteinExistence type="predicted"/>
<evidence type="ECO:0000313" key="1">
    <source>
        <dbReference type="EMBL" id="KAJ8390963.1"/>
    </source>
</evidence>
<reference evidence="1" key="1">
    <citation type="journal article" date="2023" name="Science">
        <title>Genome structures resolve the early diversification of teleost fishes.</title>
        <authorList>
            <person name="Parey E."/>
            <person name="Louis A."/>
            <person name="Montfort J."/>
            <person name="Bouchez O."/>
            <person name="Roques C."/>
            <person name="Iampietro C."/>
            <person name="Lluch J."/>
            <person name="Castinel A."/>
            <person name="Donnadieu C."/>
            <person name="Desvignes T."/>
            <person name="Floi Bucao C."/>
            <person name="Jouanno E."/>
            <person name="Wen M."/>
            <person name="Mejri S."/>
            <person name="Dirks R."/>
            <person name="Jansen H."/>
            <person name="Henkel C."/>
            <person name="Chen W.J."/>
            <person name="Zahm M."/>
            <person name="Cabau C."/>
            <person name="Klopp C."/>
            <person name="Thompson A.W."/>
            <person name="Robinson-Rechavi M."/>
            <person name="Braasch I."/>
            <person name="Lecointre G."/>
            <person name="Bobe J."/>
            <person name="Postlethwait J.H."/>
            <person name="Berthelot C."/>
            <person name="Roest Crollius H."/>
            <person name="Guiguen Y."/>
        </authorList>
    </citation>
    <scope>NUCLEOTIDE SEQUENCE</scope>
    <source>
        <strain evidence="1">NC1722</strain>
    </source>
</reference>
<keyword evidence="2" id="KW-1185">Reference proteome</keyword>
<dbReference type="EMBL" id="JAINUG010000164">
    <property type="protein sequence ID" value="KAJ8390963.1"/>
    <property type="molecule type" value="Genomic_DNA"/>
</dbReference>